<organism evidence="10 11">
    <name type="scientific">Arthrobacter echini</name>
    <dbReference type="NCBI Taxonomy" id="1529066"/>
    <lineage>
        <taxon>Bacteria</taxon>
        <taxon>Bacillati</taxon>
        <taxon>Actinomycetota</taxon>
        <taxon>Actinomycetes</taxon>
        <taxon>Micrococcales</taxon>
        <taxon>Micrococcaceae</taxon>
        <taxon>Arthrobacter</taxon>
    </lineage>
</organism>
<protein>
    <submittedName>
        <fullName evidence="10">Alkaline phosphatase</fullName>
    </submittedName>
</protein>
<evidence type="ECO:0000256" key="4">
    <source>
        <dbReference type="ARBA" id="ARBA00022692"/>
    </source>
</evidence>
<keyword evidence="3 7" id="KW-1003">Cell membrane</keyword>
<evidence type="ECO:0000256" key="8">
    <source>
        <dbReference type="SAM" id="MobiDB-lite"/>
    </source>
</evidence>
<gene>
    <name evidence="10" type="ORF">FQ377_01510</name>
</gene>
<keyword evidence="11" id="KW-1185">Reference proteome</keyword>
<evidence type="ECO:0000256" key="5">
    <source>
        <dbReference type="ARBA" id="ARBA00022989"/>
    </source>
</evidence>
<accession>A0A5D0XUH1</accession>
<dbReference type="OrthoDB" id="9813426at2"/>
<feature type="transmembrane region" description="Helical" evidence="7">
    <location>
        <begin position="31"/>
        <end position="51"/>
    </location>
</feature>
<name>A0A5D0XUH1_9MICC</name>
<evidence type="ECO:0000256" key="6">
    <source>
        <dbReference type="ARBA" id="ARBA00023136"/>
    </source>
</evidence>
<proteinExistence type="inferred from homology"/>
<keyword evidence="6 7" id="KW-0472">Membrane</keyword>
<evidence type="ECO:0000256" key="2">
    <source>
        <dbReference type="ARBA" id="ARBA00010792"/>
    </source>
</evidence>
<evidence type="ECO:0000256" key="1">
    <source>
        <dbReference type="ARBA" id="ARBA00004651"/>
    </source>
</evidence>
<feature type="compositionally biased region" description="Polar residues" evidence="8">
    <location>
        <begin position="215"/>
        <end position="225"/>
    </location>
</feature>
<dbReference type="InterPro" id="IPR032818">
    <property type="entry name" value="DedA-like"/>
</dbReference>
<comment type="similarity">
    <text evidence="2 7">Belongs to the DedA family.</text>
</comment>
<dbReference type="AlphaFoldDB" id="A0A5D0XUH1"/>
<sequence>MMSPLAMSLPGGLVPGGVTDPSALLHSAGGWVLLVVAAVVFVESGALFPFLPGDSLIFTAGLLHGRLGLGLPVLIAVIVGAAVAGDQTGYWLGRRFGRRWFSDGARVLNTRYLAGAESFFTRYGGRSLVLARFVPFARTFVPLAAGTAHYRYRSFLLWNVVGAVLWGVGLTVAGSLLGGVPFITDHVDLIAVVIVLVSIVPTAVEITRHIRKNRSGQLPPQSVEEQLQDAPEPLRRDVDVP</sequence>
<comment type="subcellular location">
    <subcellularLocation>
        <location evidence="1 7">Cell membrane</location>
        <topology evidence="1 7">Multi-pass membrane protein</topology>
    </subcellularLocation>
</comment>
<evidence type="ECO:0000313" key="10">
    <source>
        <dbReference type="EMBL" id="TYD00170.1"/>
    </source>
</evidence>
<evidence type="ECO:0000259" key="9">
    <source>
        <dbReference type="Pfam" id="PF09335"/>
    </source>
</evidence>
<evidence type="ECO:0000256" key="7">
    <source>
        <dbReference type="RuleBase" id="RU367016"/>
    </source>
</evidence>
<dbReference type="Proteomes" id="UP000323410">
    <property type="component" value="Unassembled WGS sequence"/>
</dbReference>
<feature type="transmembrane region" description="Helical" evidence="7">
    <location>
        <begin position="156"/>
        <end position="183"/>
    </location>
</feature>
<dbReference type="RefSeq" id="WP_148599477.1">
    <property type="nucleotide sequence ID" value="NZ_VSLD01000001.1"/>
</dbReference>
<dbReference type="Pfam" id="PF09335">
    <property type="entry name" value="VTT_dom"/>
    <property type="match status" value="1"/>
</dbReference>
<feature type="transmembrane region" description="Helical" evidence="7">
    <location>
        <begin position="71"/>
        <end position="92"/>
    </location>
</feature>
<feature type="compositionally biased region" description="Basic and acidic residues" evidence="8">
    <location>
        <begin position="232"/>
        <end position="241"/>
    </location>
</feature>
<comment type="caution">
    <text evidence="10">The sequence shown here is derived from an EMBL/GenBank/DDBJ whole genome shotgun (WGS) entry which is preliminary data.</text>
</comment>
<feature type="region of interest" description="Disordered" evidence="8">
    <location>
        <begin position="215"/>
        <end position="241"/>
    </location>
</feature>
<dbReference type="PANTHER" id="PTHR30353">
    <property type="entry name" value="INNER MEMBRANE PROTEIN DEDA-RELATED"/>
    <property type="match status" value="1"/>
</dbReference>
<feature type="domain" description="VTT" evidence="9">
    <location>
        <begin position="51"/>
        <end position="175"/>
    </location>
</feature>
<keyword evidence="5 7" id="KW-1133">Transmembrane helix</keyword>
<feature type="transmembrane region" description="Helical" evidence="7">
    <location>
        <begin position="189"/>
        <end position="207"/>
    </location>
</feature>
<dbReference type="GO" id="GO:0005886">
    <property type="term" value="C:plasma membrane"/>
    <property type="evidence" value="ECO:0007669"/>
    <property type="project" value="UniProtKB-SubCell"/>
</dbReference>
<dbReference type="PANTHER" id="PTHR30353:SF0">
    <property type="entry name" value="TRANSMEMBRANE PROTEIN"/>
    <property type="match status" value="1"/>
</dbReference>
<dbReference type="InterPro" id="IPR032816">
    <property type="entry name" value="VTT_dom"/>
</dbReference>
<dbReference type="EMBL" id="VSLD01000001">
    <property type="protein sequence ID" value="TYD00170.1"/>
    <property type="molecule type" value="Genomic_DNA"/>
</dbReference>
<evidence type="ECO:0000313" key="11">
    <source>
        <dbReference type="Proteomes" id="UP000323410"/>
    </source>
</evidence>
<evidence type="ECO:0000256" key="3">
    <source>
        <dbReference type="ARBA" id="ARBA00022475"/>
    </source>
</evidence>
<keyword evidence="4 7" id="KW-0812">Transmembrane</keyword>
<reference evidence="10 11" key="1">
    <citation type="submission" date="2019-08" db="EMBL/GenBank/DDBJ databases">
        <title>Genone of Arthrobacter echini P9.</title>
        <authorList>
            <person name="Bowman J.P."/>
        </authorList>
    </citation>
    <scope>NUCLEOTIDE SEQUENCE [LARGE SCALE GENOMIC DNA]</scope>
    <source>
        <strain evidence="10 11">P9</strain>
    </source>
</reference>